<protein>
    <recommendedName>
        <fullName evidence="1">Reverse transcriptase domain-containing protein</fullName>
    </recommendedName>
</protein>
<evidence type="ECO:0000313" key="2">
    <source>
        <dbReference type="EMBL" id="KAG8485418.1"/>
    </source>
</evidence>
<dbReference type="InterPro" id="IPR053134">
    <property type="entry name" value="RNA-dir_DNA_polymerase"/>
</dbReference>
<dbReference type="Proteomes" id="UP000701853">
    <property type="component" value="Chromosome 8"/>
</dbReference>
<dbReference type="InterPro" id="IPR043502">
    <property type="entry name" value="DNA/RNA_pol_sf"/>
</dbReference>
<accession>A0A8J5YAK8</accession>
<proteinExistence type="predicted"/>
<sequence>MDGFSGYNQIKMAPEDMEKTTFVTMWGTFCYKVMPFGLKNTGVTYQRAIVKLFHDMMHKEIEVYVDDIQRGKRACWEPQDVIRKTEKVPAEA</sequence>
<feature type="domain" description="Reverse transcriptase" evidence="1">
    <location>
        <begin position="1"/>
        <end position="68"/>
    </location>
</feature>
<name>A0A8J5YAK8_9ROSI</name>
<dbReference type="PANTHER" id="PTHR24559">
    <property type="entry name" value="TRANSPOSON TY3-I GAG-POL POLYPROTEIN"/>
    <property type="match status" value="1"/>
</dbReference>
<evidence type="ECO:0000259" key="1">
    <source>
        <dbReference type="Pfam" id="PF00078"/>
    </source>
</evidence>
<gene>
    <name evidence="2" type="ORF">CXB51_021129</name>
</gene>
<dbReference type="CDD" id="cd01647">
    <property type="entry name" value="RT_LTR"/>
    <property type="match status" value="1"/>
</dbReference>
<reference evidence="2 3" key="1">
    <citation type="journal article" date="2021" name="bioRxiv">
        <title>The Gossypium anomalum genome as a resource for cotton improvement and evolutionary analysis of hybrid incompatibility.</title>
        <authorList>
            <person name="Grover C.E."/>
            <person name="Yuan D."/>
            <person name="Arick M.A."/>
            <person name="Miller E.R."/>
            <person name="Hu G."/>
            <person name="Peterson D.G."/>
            <person name="Wendel J.F."/>
            <person name="Udall J.A."/>
        </authorList>
    </citation>
    <scope>NUCLEOTIDE SEQUENCE [LARGE SCALE GENOMIC DNA]</scope>
    <source>
        <strain evidence="2">JFW-Udall</strain>
        <tissue evidence="2">Leaf</tissue>
    </source>
</reference>
<dbReference type="AlphaFoldDB" id="A0A8J5YAK8"/>
<dbReference type="Gene3D" id="3.10.10.10">
    <property type="entry name" value="HIV Type 1 Reverse Transcriptase, subunit A, domain 1"/>
    <property type="match status" value="1"/>
</dbReference>
<keyword evidence="3" id="KW-1185">Reference proteome</keyword>
<dbReference type="OrthoDB" id="1712951at2759"/>
<dbReference type="Pfam" id="PF00078">
    <property type="entry name" value="RVT_1"/>
    <property type="match status" value="1"/>
</dbReference>
<dbReference type="Gene3D" id="3.30.70.270">
    <property type="match status" value="1"/>
</dbReference>
<dbReference type="PANTHER" id="PTHR24559:SF457">
    <property type="entry name" value="RNA-DIRECTED DNA POLYMERASE HOMOLOG"/>
    <property type="match status" value="1"/>
</dbReference>
<evidence type="ECO:0000313" key="3">
    <source>
        <dbReference type="Proteomes" id="UP000701853"/>
    </source>
</evidence>
<organism evidence="2 3">
    <name type="scientific">Gossypium anomalum</name>
    <dbReference type="NCBI Taxonomy" id="47600"/>
    <lineage>
        <taxon>Eukaryota</taxon>
        <taxon>Viridiplantae</taxon>
        <taxon>Streptophyta</taxon>
        <taxon>Embryophyta</taxon>
        <taxon>Tracheophyta</taxon>
        <taxon>Spermatophyta</taxon>
        <taxon>Magnoliopsida</taxon>
        <taxon>eudicotyledons</taxon>
        <taxon>Gunneridae</taxon>
        <taxon>Pentapetalae</taxon>
        <taxon>rosids</taxon>
        <taxon>malvids</taxon>
        <taxon>Malvales</taxon>
        <taxon>Malvaceae</taxon>
        <taxon>Malvoideae</taxon>
        <taxon>Gossypium</taxon>
    </lineage>
</organism>
<comment type="caution">
    <text evidence="2">The sequence shown here is derived from an EMBL/GenBank/DDBJ whole genome shotgun (WGS) entry which is preliminary data.</text>
</comment>
<dbReference type="SUPFAM" id="SSF56672">
    <property type="entry name" value="DNA/RNA polymerases"/>
    <property type="match status" value="1"/>
</dbReference>
<dbReference type="InterPro" id="IPR043128">
    <property type="entry name" value="Rev_trsase/Diguanyl_cyclase"/>
</dbReference>
<dbReference type="InterPro" id="IPR000477">
    <property type="entry name" value="RT_dom"/>
</dbReference>
<dbReference type="EMBL" id="JAHUZN010000008">
    <property type="protein sequence ID" value="KAG8485418.1"/>
    <property type="molecule type" value="Genomic_DNA"/>
</dbReference>